<organism evidence="1 2">
    <name type="scientific">Candidatus Iainarchaeum sp</name>
    <dbReference type="NCBI Taxonomy" id="3101447"/>
    <lineage>
        <taxon>Archaea</taxon>
        <taxon>Candidatus Iainarchaeota</taxon>
        <taxon>Candidatus Iainarchaeia</taxon>
        <taxon>Candidatus Iainarchaeales</taxon>
        <taxon>Candidatus Iainarchaeaceae</taxon>
        <taxon>Candidatus Iainarchaeum</taxon>
    </lineage>
</organism>
<comment type="caution">
    <text evidence="1">The sequence shown here is derived from an EMBL/GenBank/DDBJ whole genome shotgun (WGS) entry which is preliminary data.</text>
</comment>
<reference evidence="1" key="1">
    <citation type="submission" date="2021-03" db="EMBL/GenBank/DDBJ databases">
        <authorList>
            <person name="Jaffe A."/>
        </authorList>
    </citation>
    <scope>NUCLEOTIDE SEQUENCE</scope>
    <source>
        <strain evidence="1">RIFCSPHIGHO2_01_FULL_GW2011_AR10_43_9</strain>
    </source>
</reference>
<reference evidence="1" key="2">
    <citation type="submission" date="2021-05" db="EMBL/GenBank/DDBJ databases">
        <title>Protein family content uncovers lineage relationships and bacterial pathway maintenance mechanisms in DPANN archaea.</title>
        <authorList>
            <person name="Castelle C.J."/>
            <person name="Meheust R."/>
            <person name="Jaffe A.L."/>
            <person name="Seitz K."/>
            <person name="Gong X."/>
            <person name="Baker B.J."/>
            <person name="Banfield J.F."/>
        </authorList>
    </citation>
    <scope>NUCLEOTIDE SEQUENCE</scope>
    <source>
        <strain evidence="1">RIFCSPHIGHO2_01_FULL_GW2011_AR10_43_9</strain>
    </source>
</reference>
<sequence length="117" mass="13729">MKQLVIKIGARLEDDLRDIYHAPGRRTPNTHTLYLKKPEELSEILSPKRIELLKYIISNRKKNRTISEISKKLNRKQEAISRDANLLVKHNLIRKIRQKQMTCLKAIYGSLQIRLTA</sequence>
<proteinExistence type="predicted"/>
<dbReference type="Pfam" id="PF25212">
    <property type="entry name" value="HVO_A0114"/>
    <property type="match status" value="1"/>
</dbReference>
<dbReference type="InterPro" id="IPR036388">
    <property type="entry name" value="WH-like_DNA-bd_sf"/>
</dbReference>
<protein>
    <submittedName>
        <fullName evidence="1">Uncharacterized protein</fullName>
    </submittedName>
</protein>
<evidence type="ECO:0000313" key="1">
    <source>
        <dbReference type="EMBL" id="MBS3059092.1"/>
    </source>
</evidence>
<dbReference type="EMBL" id="JAGVWF010000022">
    <property type="protein sequence ID" value="MBS3059092.1"/>
    <property type="molecule type" value="Genomic_DNA"/>
</dbReference>
<evidence type="ECO:0000313" key="2">
    <source>
        <dbReference type="Proteomes" id="UP000683213"/>
    </source>
</evidence>
<gene>
    <name evidence="1" type="ORF">J4224_01560</name>
</gene>
<name>A0A8T4KZN1_9ARCH</name>
<dbReference type="SUPFAM" id="SSF46785">
    <property type="entry name" value="Winged helix' DNA-binding domain"/>
    <property type="match status" value="1"/>
</dbReference>
<dbReference type="InterPro" id="IPR036390">
    <property type="entry name" value="WH_DNA-bd_sf"/>
</dbReference>
<dbReference type="AlphaFoldDB" id="A0A8T4KZN1"/>
<dbReference type="Proteomes" id="UP000683213">
    <property type="component" value="Unassembled WGS sequence"/>
</dbReference>
<accession>A0A8T4KZN1</accession>
<dbReference type="Gene3D" id="1.10.10.10">
    <property type="entry name" value="Winged helix-like DNA-binding domain superfamily/Winged helix DNA-binding domain"/>
    <property type="match status" value="1"/>
</dbReference>